<dbReference type="SUPFAM" id="SSF52129">
    <property type="entry name" value="Caspase-like"/>
    <property type="match status" value="1"/>
</dbReference>
<dbReference type="EMBL" id="SIJK02000101">
    <property type="protein sequence ID" value="MBP1468832.1"/>
    <property type="molecule type" value="Genomic_DNA"/>
</dbReference>
<proteinExistence type="predicted"/>
<organism evidence="2 3">
    <name type="scientific">Candidatus Chloroploca mongolica</name>
    <dbReference type="NCBI Taxonomy" id="2528176"/>
    <lineage>
        <taxon>Bacteria</taxon>
        <taxon>Bacillati</taxon>
        <taxon>Chloroflexota</taxon>
        <taxon>Chloroflexia</taxon>
        <taxon>Chloroflexales</taxon>
        <taxon>Chloroflexineae</taxon>
        <taxon>Oscillochloridaceae</taxon>
        <taxon>Candidatus Chloroploca</taxon>
    </lineage>
</organism>
<keyword evidence="3" id="KW-1185">Reference proteome</keyword>
<accession>A0ABS4DHA9</accession>
<name>A0ABS4DHA9_9CHLR</name>
<dbReference type="Pfam" id="PF00656">
    <property type="entry name" value="Peptidase_C14"/>
    <property type="match status" value="1"/>
</dbReference>
<sequence length="402" mass="41333">CMQRVFGSMVSKGSLAHRDQTIIKRDGVPSLGRVPPEPRLPGDAAAAAAPSRQITDPTLSADGVHFSFGHALLIGVGRYATAGLTVPRGTTANDMRVLGEVLVDPLTAAYPAAQVRVLLDAQATRAAILAALDDLAERAVGTVFVAFAGHGVQYGTQFALLPYDADRQDLAATSLDATCVQQALAKVRQRAQRLVVVLNCCHAGGIGDAVLSGDAAALLGAAPPADFYRPLGTGSGQVVISSARPDQQAGAVAASDPQHTPFGLHLLAALRGRAGGSGPAVGVFDLFAYLRATVPAEARHIVTGGHPLVQEPLFYASRLDANLPVALRPAQAAPGTLGAGHEGLAEQLVAIELYLEAAGAAATPAMLARRDELLVALGMVQSTQYPHLKDDPSTASVGEGDV</sequence>
<evidence type="ECO:0000313" key="2">
    <source>
        <dbReference type="EMBL" id="MBP1468832.1"/>
    </source>
</evidence>
<evidence type="ECO:0000313" key="3">
    <source>
        <dbReference type="Proteomes" id="UP001193081"/>
    </source>
</evidence>
<feature type="domain" description="Peptidase C14 caspase" evidence="1">
    <location>
        <begin position="69"/>
        <end position="316"/>
    </location>
</feature>
<comment type="caution">
    <text evidence="2">The sequence shown here is derived from an EMBL/GenBank/DDBJ whole genome shotgun (WGS) entry which is preliminary data.</text>
</comment>
<reference evidence="2 3" key="1">
    <citation type="submission" date="2021-03" db="EMBL/GenBank/DDBJ databases">
        <authorList>
            <person name="Grouzdev D.S."/>
        </authorList>
    </citation>
    <scope>NUCLEOTIDE SEQUENCE [LARGE SCALE GENOMIC DNA]</scope>
    <source>
        <strain evidence="2 3">M50-1</strain>
    </source>
</reference>
<dbReference type="Proteomes" id="UP001193081">
    <property type="component" value="Unassembled WGS sequence"/>
</dbReference>
<feature type="non-terminal residue" evidence="2">
    <location>
        <position position="1"/>
    </location>
</feature>
<gene>
    <name evidence="2" type="ORF">EYB53_024185</name>
</gene>
<dbReference type="Gene3D" id="3.40.50.1460">
    <property type="match status" value="1"/>
</dbReference>
<protein>
    <submittedName>
        <fullName evidence="2">Caspase family protein</fullName>
    </submittedName>
</protein>
<dbReference type="InterPro" id="IPR011600">
    <property type="entry name" value="Pept_C14_caspase"/>
</dbReference>
<evidence type="ECO:0000259" key="1">
    <source>
        <dbReference type="Pfam" id="PF00656"/>
    </source>
</evidence>
<dbReference type="RefSeq" id="WP_135481983.1">
    <property type="nucleotide sequence ID" value="NZ_SIJK02000101.1"/>
</dbReference>
<dbReference type="InterPro" id="IPR029030">
    <property type="entry name" value="Caspase-like_dom_sf"/>
</dbReference>